<dbReference type="Pfam" id="PF14337">
    <property type="entry name" value="Abi_alpha"/>
    <property type="match status" value="1"/>
</dbReference>
<dbReference type="Proteomes" id="UP000249045">
    <property type="component" value="Unassembled WGS sequence"/>
</dbReference>
<dbReference type="InterPro" id="IPR025506">
    <property type="entry name" value="Abi_alpha"/>
</dbReference>
<proteinExistence type="predicted"/>
<reference evidence="1 2" key="1">
    <citation type="submission" date="2018-03" db="EMBL/GenBank/DDBJ databases">
        <title>Defining the species Micromonospora saelicesensis and Micromonospora noduli under the framework of genomics.</title>
        <authorList>
            <person name="Riesco R."/>
            <person name="Trujillo M.E."/>
        </authorList>
    </citation>
    <scope>NUCLEOTIDE SEQUENCE [LARGE SCALE GENOMIC DNA]</scope>
    <source>
        <strain evidence="1 2">MED15</strain>
    </source>
</reference>
<keyword evidence="2" id="KW-1185">Reference proteome</keyword>
<gene>
    <name evidence="1" type="ORF">MED15_03754</name>
</gene>
<evidence type="ECO:0008006" key="3">
    <source>
        <dbReference type="Google" id="ProtNLM"/>
    </source>
</evidence>
<dbReference type="EMBL" id="PYAC01000017">
    <property type="protein sequence ID" value="RAO16235.1"/>
    <property type="molecule type" value="Genomic_DNA"/>
</dbReference>
<evidence type="ECO:0000313" key="2">
    <source>
        <dbReference type="Proteomes" id="UP000249045"/>
    </source>
</evidence>
<accession>A0ABX9D083</accession>
<comment type="caution">
    <text evidence="1">The sequence shown here is derived from an EMBL/GenBank/DDBJ whole genome shotgun (WGS) entry which is preliminary data.</text>
</comment>
<protein>
    <recommendedName>
        <fullName evidence="3">DUF4393 domain-containing protein</fullName>
    </recommendedName>
</protein>
<organism evidence="1 2">
    <name type="scientific">Micromonospora noduli</name>
    <dbReference type="NCBI Taxonomy" id="709876"/>
    <lineage>
        <taxon>Bacteria</taxon>
        <taxon>Bacillati</taxon>
        <taxon>Actinomycetota</taxon>
        <taxon>Actinomycetes</taxon>
        <taxon>Micromonosporales</taxon>
        <taxon>Micromonosporaceae</taxon>
        <taxon>Micromonospora</taxon>
    </lineage>
</organism>
<dbReference type="Gene3D" id="3.30.110.190">
    <property type="match status" value="1"/>
</dbReference>
<name>A0ABX9D083_9ACTN</name>
<sequence>MGKAIEVLGQRALAQDEKTRDELLVAAQGTPEFQAAARTAAARIAVKERIKLRLYQPFARMIGVSKAYFEDVFPDEMAARTAHIPDEHMVTPPASVAVPAMQGLSYSFEEADLRELYLNLLTTATDDRRSESAHPAFAEVIKQLSARETTLLNATLSRLSVPAARLDDRADSGGYRVLLSHLIDVRDVLTNEPIEAPLAPLWIDNWERLGLIDVSYQSHLVDEKQYEWVVKRPEYIQFSRAIGVRKLVHTKGMISRTSFGERFIQAVSPPPGFVRPSTVEDAGGHVTLH</sequence>
<evidence type="ECO:0000313" key="1">
    <source>
        <dbReference type="EMBL" id="RAO16235.1"/>
    </source>
</evidence>